<reference evidence="8 9" key="1">
    <citation type="journal article" date="2014" name="Genome Announc.">
        <title>Genome Sequence and Methylome of Soil Bacterium Gemmatirosa kalamazoonensis KBS708T, a Member of the Rarely Cultivated Gemmatimonadetes Phylum.</title>
        <authorList>
            <person name="Debruyn J.M."/>
            <person name="Radosevich M."/>
            <person name="Wommack K.E."/>
            <person name="Polson S.W."/>
            <person name="Hauser L.J."/>
            <person name="Fawaz M.N."/>
            <person name="Korlach J."/>
            <person name="Tsai Y.C."/>
        </authorList>
    </citation>
    <scope>NUCLEOTIDE SEQUENCE [LARGE SCALE GENOMIC DNA]</scope>
    <source>
        <strain evidence="8 9">KBS708</strain>
    </source>
</reference>
<dbReference type="EMBL" id="CP007128">
    <property type="protein sequence ID" value="AHG90680.1"/>
    <property type="molecule type" value="Genomic_DNA"/>
</dbReference>
<feature type="binding site" evidence="6">
    <location>
        <position position="156"/>
    </location>
    <ligand>
        <name>Zn(2+)</name>
        <dbReference type="ChEBI" id="CHEBI:29105"/>
        <label>1</label>
    </ligand>
</feature>
<feature type="binding site" evidence="6">
    <location>
        <begin position="66"/>
        <end position="68"/>
    </location>
    <ligand>
        <name>substrate</name>
    </ligand>
</feature>
<dbReference type="PATRIC" id="fig|861299.3.peg.3194"/>
<dbReference type="RefSeq" id="WP_025412144.1">
    <property type="nucleotide sequence ID" value="NZ_CP007128.1"/>
</dbReference>
<dbReference type="SUPFAM" id="SSF51338">
    <property type="entry name" value="Composite domain of metallo-dependent hydrolases"/>
    <property type="match status" value="1"/>
</dbReference>
<dbReference type="InterPro" id="IPR002195">
    <property type="entry name" value="Dihydroorotase_CS"/>
</dbReference>
<dbReference type="GO" id="GO:0005737">
    <property type="term" value="C:cytoplasm"/>
    <property type="evidence" value="ECO:0007669"/>
    <property type="project" value="TreeGrafter"/>
</dbReference>
<dbReference type="PANTHER" id="PTHR43668:SF2">
    <property type="entry name" value="ALLANTOINASE"/>
    <property type="match status" value="1"/>
</dbReference>
<dbReference type="Gene3D" id="3.20.20.140">
    <property type="entry name" value="Metal-dependent hydrolases"/>
    <property type="match status" value="1"/>
</dbReference>
<dbReference type="Pfam" id="PF12890">
    <property type="entry name" value="DHOase"/>
    <property type="match status" value="1"/>
</dbReference>
<dbReference type="UniPathway" id="UPA00070">
    <property type="reaction ID" value="UER00117"/>
</dbReference>
<dbReference type="InterPro" id="IPR032466">
    <property type="entry name" value="Metal_Hydrolase"/>
</dbReference>
<evidence type="ECO:0000313" key="8">
    <source>
        <dbReference type="EMBL" id="AHG90680.1"/>
    </source>
</evidence>
<feature type="binding site" evidence="6">
    <location>
        <position position="156"/>
    </location>
    <ligand>
        <name>Zn(2+)</name>
        <dbReference type="ChEBI" id="CHEBI:29105"/>
        <label>2</label>
    </ligand>
</feature>
<dbReference type="GO" id="GO:0006145">
    <property type="term" value="P:purine nucleobase catabolic process"/>
    <property type="evidence" value="ECO:0007669"/>
    <property type="project" value="TreeGrafter"/>
</dbReference>
<evidence type="ECO:0000256" key="3">
    <source>
        <dbReference type="ARBA" id="ARBA00022723"/>
    </source>
</evidence>
<dbReference type="GO" id="GO:0008270">
    <property type="term" value="F:zinc ion binding"/>
    <property type="evidence" value="ECO:0007669"/>
    <property type="project" value="UniProtKB-UniRule"/>
</dbReference>
<dbReference type="KEGG" id="gba:J421_3143"/>
<dbReference type="EC" id="3.5.2.3" evidence="6"/>
<feature type="binding site" evidence="6">
    <location>
        <position position="236"/>
    </location>
    <ligand>
        <name>Zn(2+)</name>
        <dbReference type="ChEBI" id="CHEBI:29105"/>
        <label>2</label>
    </ligand>
</feature>
<keyword evidence="4 6" id="KW-0378">Hydrolase</keyword>
<dbReference type="InterPro" id="IPR011059">
    <property type="entry name" value="Metal-dep_hydrolase_composite"/>
</dbReference>
<organism evidence="8 9">
    <name type="scientific">Gemmatirosa kalamazoonensis</name>
    <dbReference type="NCBI Taxonomy" id="861299"/>
    <lineage>
        <taxon>Bacteria</taxon>
        <taxon>Pseudomonadati</taxon>
        <taxon>Gemmatimonadota</taxon>
        <taxon>Gemmatimonadia</taxon>
        <taxon>Gemmatimonadales</taxon>
        <taxon>Gemmatimonadaceae</taxon>
        <taxon>Gemmatirosa</taxon>
    </lineage>
</organism>
<comment type="pathway">
    <text evidence="6">Pyrimidine metabolism; UMP biosynthesis via de novo pathway; (S)-dihydroorotate from bicarbonate: step 3/3.</text>
</comment>
<feature type="binding site" evidence="6">
    <location>
        <position position="98"/>
    </location>
    <ligand>
        <name>substrate</name>
    </ligand>
</feature>
<feature type="domain" description="Dihydroorotase catalytic" evidence="7">
    <location>
        <begin position="55"/>
        <end position="241"/>
    </location>
</feature>
<evidence type="ECO:0000256" key="5">
    <source>
        <dbReference type="ARBA" id="ARBA00022975"/>
    </source>
</evidence>
<dbReference type="InterPro" id="IPR004722">
    <property type="entry name" value="DHOase"/>
</dbReference>
<dbReference type="AlphaFoldDB" id="W0RK40"/>
<feature type="active site" evidence="6">
    <location>
        <position position="309"/>
    </location>
</feature>
<dbReference type="PANTHER" id="PTHR43668">
    <property type="entry name" value="ALLANTOINASE"/>
    <property type="match status" value="1"/>
</dbReference>
<keyword evidence="9" id="KW-1185">Reference proteome</keyword>
<feature type="binding site" evidence="6">
    <location>
        <position position="64"/>
    </location>
    <ligand>
        <name>Zn(2+)</name>
        <dbReference type="ChEBI" id="CHEBI:29105"/>
        <label>1</label>
    </ligand>
</feature>
<dbReference type="Proteomes" id="UP000019151">
    <property type="component" value="Chromosome"/>
</dbReference>
<evidence type="ECO:0000256" key="4">
    <source>
        <dbReference type="ARBA" id="ARBA00022801"/>
    </source>
</evidence>
<comment type="function">
    <text evidence="1 6">Catalyzes the reversible cyclization of carbamoyl aspartate to dihydroorotate.</text>
</comment>
<sequence length="430" mass="45852">MTRPILLRGGRVLDPSQGLDLPSGDVLLVDGRVQHAGERVGTPDDAETIDCAGLVVSPGFIDVHCHLREPGREDVETIATGARAAAAGGFTAVCAMPNTDPVTDNQAAVGFIIRQAIRAQAARVYPIGAITMGQRGESLAEFGEMVGAGAVAVSDDGKPVVSAQMMRTALEYARTFGIPVADHCEEPTLAKGGAMNEGLTSARLGLRGIPSEAEEIMAIRDILLARRTGGHVHLCHMSTKGSVELIRWGKERGINVTAEVCPHHLSLTDEAVEGYDTNAKMNPPLRTAEDVEALQQAVRDGTIDVVATDHAPHHYDEKEREFADAPNGIVGLETALAVLVTWLVQPGVIDYATLVEKMACAPARVFHLPGGTLRRGSPGDVTVFDPEREWVVDPTRFRTKGRNTPYAGQTLRGRAVCTIVDGRVVHHMGA</sequence>
<feature type="binding site" evidence="6">
    <location>
        <position position="313"/>
    </location>
    <ligand>
        <name>substrate</name>
    </ligand>
</feature>
<proteinExistence type="inferred from homology"/>
<dbReference type="InParanoid" id="W0RK40"/>
<dbReference type="InterPro" id="IPR050138">
    <property type="entry name" value="DHOase/Allantoinase_Hydrolase"/>
</dbReference>
<dbReference type="GO" id="GO:0004151">
    <property type="term" value="F:dihydroorotase activity"/>
    <property type="evidence" value="ECO:0007669"/>
    <property type="project" value="UniProtKB-UniRule"/>
</dbReference>
<dbReference type="HOGENOM" id="CLU_015572_1_0_0"/>
<feature type="binding site" evidence="6">
    <location>
        <position position="309"/>
    </location>
    <ligand>
        <name>Zn(2+)</name>
        <dbReference type="ChEBI" id="CHEBI:29105"/>
        <label>1</label>
    </ligand>
</feature>
<feature type="binding site" evidence="6">
    <location>
        <position position="183"/>
    </location>
    <ligand>
        <name>Zn(2+)</name>
        <dbReference type="ChEBI" id="CHEBI:29105"/>
        <label>2</label>
    </ligand>
</feature>
<dbReference type="NCBIfam" id="TIGR00857">
    <property type="entry name" value="pyrC_multi"/>
    <property type="match status" value="1"/>
</dbReference>
<evidence type="ECO:0000259" key="7">
    <source>
        <dbReference type="Pfam" id="PF12890"/>
    </source>
</evidence>
<name>W0RK40_9BACT</name>
<dbReference type="STRING" id="861299.J421_3143"/>
<dbReference type="HAMAP" id="MF_00220_B">
    <property type="entry name" value="PyrC_classI_B"/>
    <property type="match status" value="1"/>
</dbReference>
<dbReference type="FunCoup" id="W0RK40">
    <property type="interactions" value="303"/>
</dbReference>
<keyword evidence="3 6" id="KW-0479">Metal-binding</keyword>
<dbReference type="GO" id="GO:0004038">
    <property type="term" value="F:allantoinase activity"/>
    <property type="evidence" value="ECO:0007669"/>
    <property type="project" value="TreeGrafter"/>
</dbReference>
<keyword evidence="5 6" id="KW-0665">Pyrimidine biosynthesis</keyword>
<comment type="catalytic activity">
    <reaction evidence="6">
        <text>(S)-dihydroorotate + H2O = N-carbamoyl-L-aspartate + H(+)</text>
        <dbReference type="Rhea" id="RHEA:24296"/>
        <dbReference type="ChEBI" id="CHEBI:15377"/>
        <dbReference type="ChEBI" id="CHEBI:15378"/>
        <dbReference type="ChEBI" id="CHEBI:30864"/>
        <dbReference type="ChEBI" id="CHEBI:32814"/>
        <dbReference type="EC" id="3.5.2.3"/>
    </reaction>
</comment>
<accession>W0RK40</accession>
<protein>
    <recommendedName>
        <fullName evidence="6">Dihydroorotase</fullName>
        <shortName evidence="6">DHOase</shortName>
        <ecNumber evidence="6">3.5.2.3</ecNumber>
    </recommendedName>
</protein>
<dbReference type="Gene3D" id="2.30.40.10">
    <property type="entry name" value="Urease, subunit C, domain 1"/>
    <property type="match status" value="1"/>
</dbReference>
<feature type="binding site" evidence="6">
    <location>
        <position position="282"/>
    </location>
    <ligand>
        <name>substrate</name>
    </ligand>
</feature>
<dbReference type="PROSITE" id="PS00483">
    <property type="entry name" value="DIHYDROOROTASE_2"/>
    <property type="match status" value="1"/>
</dbReference>
<evidence type="ECO:0000256" key="1">
    <source>
        <dbReference type="ARBA" id="ARBA00002368"/>
    </source>
</evidence>
<gene>
    <name evidence="6" type="primary">pyrC</name>
    <name evidence="8" type="ORF">J421_3143</name>
</gene>
<keyword evidence="6" id="KW-0862">Zinc</keyword>
<evidence type="ECO:0000256" key="2">
    <source>
        <dbReference type="ARBA" id="ARBA00010286"/>
    </source>
</evidence>
<comment type="cofactor">
    <cofactor evidence="6">
        <name>Zn(2+)</name>
        <dbReference type="ChEBI" id="CHEBI:29105"/>
    </cofactor>
    <text evidence="6">Binds 2 Zn(2+) ions per subunit.</text>
</comment>
<dbReference type="OrthoDB" id="9803027at2"/>
<dbReference type="eggNOG" id="COG0044">
    <property type="taxonomic scope" value="Bacteria"/>
</dbReference>
<comment type="caution">
    <text evidence="6">Lacks conserved residue(s) required for the propagation of feature annotation.</text>
</comment>
<dbReference type="CDD" id="cd01317">
    <property type="entry name" value="DHOase_IIa"/>
    <property type="match status" value="1"/>
</dbReference>
<evidence type="ECO:0000313" key="9">
    <source>
        <dbReference type="Proteomes" id="UP000019151"/>
    </source>
</evidence>
<dbReference type="InterPro" id="IPR024403">
    <property type="entry name" value="DHOase_cat"/>
</dbReference>
<feature type="binding site" evidence="6">
    <location>
        <position position="66"/>
    </location>
    <ligand>
        <name>Zn(2+)</name>
        <dbReference type="ChEBI" id="CHEBI:29105"/>
        <label>1</label>
    </ligand>
</feature>
<dbReference type="SUPFAM" id="SSF51556">
    <property type="entry name" value="Metallo-dependent hydrolases"/>
    <property type="match status" value="1"/>
</dbReference>
<dbReference type="GO" id="GO:0044205">
    <property type="term" value="P:'de novo' UMP biosynthetic process"/>
    <property type="evidence" value="ECO:0007669"/>
    <property type="project" value="UniProtKB-UniRule"/>
</dbReference>
<comment type="similarity">
    <text evidence="2 6">Belongs to the metallo-dependent hydrolases superfamily. DHOase family. Class I DHOase subfamily.</text>
</comment>
<evidence type="ECO:0000256" key="6">
    <source>
        <dbReference type="HAMAP-Rule" id="MF_00220"/>
    </source>
</evidence>